<keyword evidence="1" id="KW-0808">Transferase</keyword>
<dbReference type="OrthoDB" id="9785144at2"/>
<dbReference type="AlphaFoldDB" id="R4KHR6"/>
<keyword evidence="6" id="KW-1185">Reference proteome</keyword>
<evidence type="ECO:0000313" key="5">
    <source>
        <dbReference type="EMBL" id="AGL00040.1"/>
    </source>
</evidence>
<dbReference type="Proteomes" id="UP000013520">
    <property type="component" value="Chromosome"/>
</dbReference>
<gene>
    <name evidence="5" type="ORF">Desgi_0468</name>
</gene>
<dbReference type="RefSeq" id="WP_006523504.1">
    <property type="nucleotide sequence ID" value="NC_021184.1"/>
</dbReference>
<evidence type="ECO:0000256" key="2">
    <source>
        <dbReference type="ARBA" id="ARBA00023315"/>
    </source>
</evidence>
<dbReference type="eggNOG" id="COG3425">
    <property type="taxonomic scope" value="Bacteria"/>
</dbReference>
<sequence>MAGIIGYGAYIPSLRITAKEIKTVWPMAGNVPGVKEKPVADLDEDTVTMAVMAAKRAITHAGVEVEKIEAIYTASTSAPCEEKSMAALIQTAIGAPAEVLAVDMGQSTRAGVAALVNCMAQVRAGDINLGLVIASDNRLARAGDMLEQSLGAGAVALVVGKETVIADFLGAASFTSEFANIWRPRGEKSLRRHEDSRLEKEYGFQRAVIGASLALLTRLGLTGESIKYLATAEPDGKSLQAVAKILGIQPEAAKTANLAPLLGDTGTAAPLLGLVTVLEQGKLGERVLVVGYGSGAGSDAFALGLTDNIAAKMEQAMTLAEVTAEKNYLSYTAYAKRVGVLNVPPALPDPISGYSSQPGMIRDVEYLIGLKALECEKCGSLNYPYRDYCIDCRGQSFKKVNLPRRGRIVTYNVQYVSPIGPEEVPVVVCTVRLDGASGERGGKVSGAMVAVDPAQVKIGLPVELVFRRCGEELGMPKYGYKFKPIPEPKSCEGGVPDCGA</sequence>
<reference evidence="5 6" key="1">
    <citation type="submission" date="2012-01" db="EMBL/GenBank/DDBJ databases">
        <title>Complete sequence of Desulfotomaculum gibsoniae DSM 7213.</title>
        <authorList>
            <consortium name="US DOE Joint Genome Institute"/>
            <person name="Lucas S."/>
            <person name="Han J."/>
            <person name="Lapidus A."/>
            <person name="Cheng J.-F."/>
            <person name="Goodwin L."/>
            <person name="Pitluck S."/>
            <person name="Peters L."/>
            <person name="Ovchinnikova G."/>
            <person name="Teshima H."/>
            <person name="Detter J.C."/>
            <person name="Han C."/>
            <person name="Tapia R."/>
            <person name="Land M."/>
            <person name="Hauser L."/>
            <person name="Kyrpides N."/>
            <person name="Ivanova N."/>
            <person name="Pagani I."/>
            <person name="Parshina S."/>
            <person name="Plugge C."/>
            <person name="Muyzer G."/>
            <person name="Kuever J."/>
            <person name="Ivanova A."/>
            <person name="Nazina T."/>
            <person name="Klenk H.-P."/>
            <person name="Brambilla E."/>
            <person name="Spring S."/>
            <person name="Stams A.F."/>
            <person name="Woyke T."/>
        </authorList>
    </citation>
    <scope>NUCLEOTIDE SEQUENCE [LARGE SCALE GENOMIC DNA]</scope>
    <source>
        <strain evidence="5 6">DSM 7213</strain>
    </source>
</reference>
<dbReference type="GO" id="GO:0016746">
    <property type="term" value="F:acyltransferase activity"/>
    <property type="evidence" value="ECO:0007669"/>
    <property type="project" value="UniProtKB-KW"/>
</dbReference>
<dbReference type="InterPro" id="IPR016039">
    <property type="entry name" value="Thiolase-like"/>
</dbReference>
<dbReference type="SUPFAM" id="SSF50249">
    <property type="entry name" value="Nucleic acid-binding proteins"/>
    <property type="match status" value="1"/>
</dbReference>
<dbReference type="HOGENOM" id="CLU_039592_7_1_9"/>
<dbReference type="GO" id="GO:0044550">
    <property type="term" value="P:secondary metabolite biosynthetic process"/>
    <property type="evidence" value="ECO:0007669"/>
    <property type="project" value="TreeGrafter"/>
</dbReference>
<dbReference type="SUPFAM" id="SSF53901">
    <property type="entry name" value="Thiolase-like"/>
    <property type="match status" value="1"/>
</dbReference>
<evidence type="ECO:0000259" key="4">
    <source>
        <dbReference type="Pfam" id="PF08541"/>
    </source>
</evidence>
<evidence type="ECO:0000259" key="3">
    <source>
        <dbReference type="Pfam" id="PF01796"/>
    </source>
</evidence>
<dbReference type="InterPro" id="IPR013747">
    <property type="entry name" value="ACP_syn_III_C"/>
</dbReference>
<dbReference type="EMBL" id="CP003273">
    <property type="protein sequence ID" value="AGL00040.1"/>
    <property type="molecule type" value="Genomic_DNA"/>
</dbReference>
<dbReference type="InterPro" id="IPR002878">
    <property type="entry name" value="ChsH2_C"/>
</dbReference>
<dbReference type="Pfam" id="PF01796">
    <property type="entry name" value="OB_ChsH2_C"/>
    <property type="match status" value="1"/>
</dbReference>
<dbReference type="eggNOG" id="COG1545">
    <property type="taxonomic scope" value="Bacteria"/>
</dbReference>
<dbReference type="KEGG" id="dgi:Desgi_0468"/>
<dbReference type="PANTHER" id="PTHR34069:SF2">
    <property type="entry name" value="BETA-KETOACYL-[ACYL-CARRIER-PROTEIN] SYNTHASE III"/>
    <property type="match status" value="1"/>
</dbReference>
<dbReference type="InterPro" id="IPR012340">
    <property type="entry name" value="NA-bd_OB-fold"/>
</dbReference>
<dbReference type="CDD" id="cd00827">
    <property type="entry name" value="init_cond_enzymes"/>
    <property type="match status" value="1"/>
</dbReference>
<dbReference type="NCBIfam" id="NF003274">
    <property type="entry name" value="PRK04262.1"/>
    <property type="match status" value="1"/>
</dbReference>
<protein>
    <submittedName>
        <fullName evidence="5">3-hydroxy-3-methylglutaryl CoA synthase</fullName>
    </submittedName>
</protein>
<dbReference type="PANTHER" id="PTHR34069">
    <property type="entry name" value="3-OXOACYL-[ACYL-CARRIER-PROTEIN] SYNTHASE 3"/>
    <property type="match status" value="1"/>
</dbReference>
<dbReference type="STRING" id="767817.Desgi_0468"/>
<feature type="domain" description="ChsH2 C-terminal OB-fold" evidence="3">
    <location>
        <begin position="400"/>
        <end position="467"/>
    </location>
</feature>
<evidence type="ECO:0000256" key="1">
    <source>
        <dbReference type="ARBA" id="ARBA00022679"/>
    </source>
</evidence>
<dbReference type="Pfam" id="PF08541">
    <property type="entry name" value="ACP_syn_III_C"/>
    <property type="match status" value="1"/>
</dbReference>
<name>R4KHR6_9FIRM</name>
<feature type="domain" description="Beta-ketoacyl-[acyl-carrier-protein] synthase III C-terminal" evidence="4">
    <location>
        <begin position="216"/>
        <end position="298"/>
    </location>
</feature>
<evidence type="ECO:0000313" key="6">
    <source>
        <dbReference type="Proteomes" id="UP000013520"/>
    </source>
</evidence>
<organism evidence="5 6">
    <name type="scientific">Desulfoscipio gibsoniae DSM 7213</name>
    <dbReference type="NCBI Taxonomy" id="767817"/>
    <lineage>
        <taxon>Bacteria</taxon>
        <taxon>Bacillati</taxon>
        <taxon>Bacillota</taxon>
        <taxon>Clostridia</taxon>
        <taxon>Eubacteriales</taxon>
        <taxon>Desulfallaceae</taxon>
        <taxon>Desulfoscipio</taxon>
    </lineage>
</organism>
<proteinExistence type="predicted"/>
<keyword evidence="2" id="KW-0012">Acyltransferase</keyword>
<accession>R4KHR6</accession>
<dbReference type="Gene3D" id="3.40.47.10">
    <property type="match status" value="1"/>
</dbReference>